<name>A0AAQ3UZ75_PASNO</name>
<gene>
    <name evidence="1" type="ORF">U9M48_044229</name>
</gene>
<evidence type="ECO:0000313" key="1">
    <source>
        <dbReference type="EMBL" id="WVZ98852.1"/>
    </source>
</evidence>
<keyword evidence="2" id="KW-1185">Reference proteome</keyword>
<proteinExistence type="predicted"/>
<dbReference type="AlphaFoldDB" id="A0AAQ3UZ75"/>
<dbReference type="Proteomes" id="UP001341281">
    <property type="component" value="Chromosome 10"/>
</dbReference>
<evidence type="ECO:0000313" key="2">
    <source>
        <dbReference type="Proteomes" id="UP001341281"/>
    </source>
</evidence>
<organism evidence="1 2">
    <name type="scientific">Paspalum notatum var. saurae</name>
    <dbReference type="NCBI Taxonomy" id="547442"/>
    <lineage>
        <taxon>Eukaryota</taxon>
        <taxon>Viridiplantae</taxon>
        <taxon>Streptophyta</taxon>
        <taxon>Embryophyta</taxon>
        <taxon>Tracheophyta</taxon>
        <taxon>Spermatophyta</taxon>
        <taxon>Magnoliopsida</taxon>
        <taxon>Liliopsida</taxon>
        <taxon>Poales</taxon>
        <taxon>Poaceae</taxon>
        <taxon>PACMAD clade</taxon>
        <taxon>Panicoideae</taxon>
        <taxon>Andropogonodae</taxon>
        <taxon>Paspaleae</taxon>
        <taxon>Paspalinae</taxon>
        <taxon>Paspalum</taxon>
    </lineage>
</organism>
<sequence>MAERLNRWRRLCRRANSRACPPAGSGIVRGLVSRSRQLSQKSPVSPWTQPLWLLPAGFDRPVGCCPALEPAMLRWLPLIAVTPGSVSQPAADSCQDENFAPPPLLDLLSAHRSEQHGGCSKASSRVAIPWRSTRITGHSTASGERRCGSRHYIFFPGHHPGCTAHSS</sequence>
<protein>
    <submittedName>
        <fullName evidence="1">Uncharacterized protein</fullName>
    </submittedName>
</protein>
<accession>A0AAQ3UZ75</accession>
<reference evidence="1 2" key="1">
    <citation type="submission" date="2024-02" db="EMBL/GenBank/DDBJ databases">
        <title>High-quality chromosome-scale genome assembly of Pensacola bahiagrass (Paspalum notatum Flugge var. saurae).</title>
        <authorList>
            <person name="Vega J.M."/>
            <person name="Podio M."/>
            <person name="Orjuela J."/>
            <person name="Siena L.A."/>
            <person name="Pessino S.C."/>
            <person name="Combes M.C."/>
            <person name="Mariac C."/>
            <person name="Albertini E."/>
            <person name="Pupilli F."/>
            <person name="Ortiz J.P.A."/>
            <person name="Leblanc O."/>
        </authorList>
    </citation>
    <scope>NUCLEOTIDE SEQUENCE [LARGE SCALE GENOMIC DNA]</scope>
    <source>
        <strain evidence="1">R1</strain>
        <tissue evidence="1">Leaf</tissue>
    </source>
</reference>
<dbReference type="EMBL" id="CP144754">
    <property type="protein sequence ID" value="WVZ98852.1"/>
    <property type="molecule type" value="Genomic_DNA"/>
</dbReference>